<dbReference type="GO" id="GO:0008623">
    <property type="term" value="C:CHRAC"/>
    <property type="evidence" value="ECO:0007669"/>
    <property type="project" value="TreeGrafter"/>
</dbReference>
<feature type="compositionally biased region" description="Polar residues" evidence="3">
    <location>
        <begin position="252"/>
        <end position="265"/>
    </location>
</feature>
<evidence type="ECO:0000256" key="3">
    <source>
        <dbReference type="SAM" id="MobiDB-lite"/>
    </source>
</evidence>
<dbReference type="CDD" id="cd23645">
    <property type="entry name" value="HFD_Dpb3-like"/>
    <property type="match status" value="1"/>
</dbReference>
<evidence type="ECO:0000313" key="6">
    <source>
        <dbReference type="Proteomes" id="UP000239156"/>
    </source>
</evidence>
<dbReference type="InterPro" id="IPR003958">
    <property type="entry name" value="CBFA_NFYB_domain"/>
</dbReference>
<feature type="compositionally biased region" description="Low complexity" evidence="3">
    <location>
        <begin position="13"/>
        <end position="31"/>
    </location>
</feature>
<feature type="domain" description="Transcription factor CBF/NF-Y/archaeal histone" evidence="4">
    <location>
        <begin position="126"/>
        <end position="188"/>
    </location>
</feature>
<dbReference type="GO" id="GO:0046982">
    <property type="term" value="F:protein heterodimerization activity"/>
    <property type="evidence" value="ECO:0007669"/>
    <property type="project" value="InterPro"/>
</dbReference>
<feature type="compositionally biased region" description="Acidic residues" evidence="3">
    <location>
        <begin position="39"/>
        <end position="75"/>
    </location>
</feature>
<dbReference type="Proteomes" id="UP000239156">
    <property type="component" value="Unassembled WGS sequence"/>
</dbReference>
<proteinExistence type="predicted"/>
<protein>
    <recommendedName>
        <fullName evidence="4">Transcription factor CBF/NF-Y/archaeal histone domain-containing protein</fullName>
    </recommendedName>
</protein>
<evidence type="ECO:0000259" key="4">
    <source>
        <dbReference type="Pfam" id="PF00808"/>
    </source>
</evidence>
<dbReference type="FunFam" id="1.10.20.10:FF:000137">
    <property type="entry name" value="DNA polymerase epsilon p12 subunit"/>
    <property type="match status" value="1"/>
</dbReference>
<dbReference type="SUPFAM" id="SSF47113">
    <property type="entry name" value="Histone-fold"/>
    <property type="match status" value="1"/>
</dbReference>
<keyword evidence="6" id="KW-1185">Reference proteome</keyword>
<dbReference type="InterPro" id="IPR009072">
    <property type="entry name" value="Histone-fold"/>
</dbReference>
<accession>A0A2S4W777</accession>
<sequence>MRILNPRFKTHQSLISTMSSSPLTSTLSTPPKAKAEEVPGGEDLEEEQEEIEEEQDEEELDDEEAEEIEEEEDLEDKSRRGVVKGHQAEQLNSQPIQPDTDQPPPPKIQHRTKKIHSKKVVGTTILPVTRVTRAAKQDKDIKIVSKEAVFLISIATEYFVKKLTDSAFERAKRERRVFVKYNDVASAVKRNPEYDWLEEVIPATIPLGTILQNPMIPSSSTAITNRLPTETLMKLNESTSKQPSIPALLNDNNNIGSMDTDSHPTNLELPPVVDDGMDLDDQDELDEEF</sequence>
<dbReference type="Pfam" id="PF00808">
    <property type="entry name" value="CBFD_NFYB_HMF"/>
    <property type="match status" value="1"/>
</dbReference>
<dbReference type="PANTHER" id="PTHR10252">
    <property type="entry name" value="HISTONE-LIKE TRANSCRIPTION FACTOR CCAAT-RELATED"/>
    <property type="match status" value="1"/>
</dbReference>
<evidence type="ECO:0000256" key="1">
    <source>
        <dbReference type="ARBA" id="ARBA00004123"/>
    </source>
</evidence>
<dbReference type="PANTHER" id="PTHR10252:SF54">
    <property type="entry name" value="CHROMATIN ACCESSIBILITY COMPLEX PROTEIN 1"/>
    <property type="match status" value="1"/>
</dbReference>
<gene>
    <name evidence="5" type="ORF">PSTT_00389</name>
</gene>
<dbReference type="VEuPathDB" id="FungiDB:PSHT_05977"/>
<feature type="compositionally biased region" description="Acidic residues" evidence="3">
    <location>
        <begin position="275"/>
        <end position="289"/>
    </location>
</feature>
<dbReference type="EMBL" id="PKSL01000002">
    <property type="protein sequence ID" value="POW17623.1"/>
    <property type="molecule type" value="Genomic_DNA"/>
</dbReference>
<comment type="caution">
    <text evidence="5">The sequence shown here is derived from an EMBL/GenBank/DDBJ whole genome shotgun (WGS) entry which is preliminary data.</text>
</comment>
<dbReference type="Gene3D" id="1.10.20.10">
    <property type="entry name" value="Histone, subunit A"/>
    <property type="match status" value="1"/>
</dbReference>
<dbReference type="InterPro" id="IPR050568">
    <property type="entry name" value="Transcr_DNA_Rep_Reg"/>
</dbReference>
<dbReference type="AlphaFoldDB" id="A0A2S4W777"/>
<feature type="region of interest" description="Disordered" evidence="3">
    <location>
        <begin position="252"/>
        <end position="289"/>
    </location>
</feature>
<dbReference type="GO" id="GO:0006261">
    <property type="term" value="P:DNA-templated DNA replication"/>
    <property type="evidence" value="ECO:0007669"/>
    <property type="project" value="TreeGrafter"/>
</dbReference>
<reference evidence="5" key="1">
    <citation type="submission" date="2017-12" db="EMBL/GenBank/DDBJ databases">
        <title>Gene loss provides genomic basis for host adaptation in cereal stripe rust fungi.</title>
        <authorList>
            <person name="Xia C."/>
        </authorList>
    </citation>
    <scope>NUCLEOTIDE SEQUENCE [LARGE SCALE GENOMIC DNA]</scope>
    <source>
        <strain evidence="5">93-210</strain>
    </source>
</reference>
<evidence type="ECO:0000256" key="2">
    <source>
        <dbReference type="ARBA" id="ARBA00023242"/>
    </source>
</evidence>
<name>A0A2S4W777_9BASI</name>
<feature type="region of interest" description="Disordered" evidence="3">
    <location>
        <begin position="1"/>
        <end position="114"/>
    </location>
</feature>
<organism evidence="5 6">
    <name type="scientific">Puccinia striiformis</name>
    <dbReference type="NCBI Taxonomy" id="27350"/>
    <lineage>
        <taxon>Eukaryota</taxon>
        <taxon>Fungi</taxon>
        <taxon>Dikarya</taxon>
        <taxon>Basidiomycota</taxon>
        <taxon>Pucciniomycotina</taxon>
        <taxon>Pucciniomycetes</taxon>
        <taxon>Pucciniales</taxon>
        <taxon>Pucciniaceae</taxon>
        <taxon>Puccinia</taxon>
    </lineage>
</organism>
<comment type="subcellular location">
    <subcellularLocation>
        <location evidence="1">Nucleus</location>
    </subcellularLocation>
</comment>
<evidence type="ECO:0000313" key="5">
    <source>
        <dbReference type="EMBL" id="POW17623.1"/>
    </source>
</evidence>
<keyword evidence="2" id="KW-0539">Nucleus</keyword>
<dbReference type="VEuPathDB" id="FungiDB:PSTT_00389"/>